<feature type="compositionally biased region" description="Basic residues" evidence="1">
    <location>
        <begin position="509"/>
        <end position="522"/>
    </location>
</feature>
<reference evidence="2 3" key="1">
    <citation type="submission" date="2018-06" db="EMBL/GenBank/DDBJ databases">
        <title>Complete Genomes of Monosporascus.</title>
        <authorList>
            <person name="Robinson A.J."/>
            <person name="Natvig D.O."/>
        </authorList>
    </citation>
    <scope>NUCLEOTIDE SEQUENCE [LARGE SCALE GENOMIC DNA]</scope>
    <source>
        <strain evidence="2 3">CBS 110550</strain>
    </source>
</reference>
<feature type="region of interest" description="Disordered" evidence="1">
    <location>
        <begin position="445"/>
        <end position="553"/>
    </location>
</feature>
<protein>
    <recommendedName>
        <fullName evidence="4">Proteophosphoglycan ppg4</fullName>
    </recommendedName>
</protein>
<feature type="compositionally biased region" description="Pro residues" evidence="1">
    <location>
        <begin position="794"/>
        <end position="807"/>
    </location>
</feature>
<dbReference type="STRING" id="155417.A0A4Q4SRM6"/>
<feature type="compositionally biased region" description="Basic and acidic residues" evidence="1">
    <location>
        <begin position="268"/>
        <end position="281"/>
    </location>
</feature>
<gene>
    <name evidence="2" type="ORF">DL764_011003</name>
</gene>
<feature type="region of interest" description="Disordered" evidence="1">
    <location>
        <begin position="1"/>
        <end position="68"/>
    </location>
</feature>
<feature type="compositionally biased region" description="Basic residues" evidence="1">
    <location>
        <begin position="12"/>
        <end position="22"/>
    </location>
</feature>
<feature type="compositionally biased region" description="Polar residues" evidence="1">
    <location>
        <begin position="1004"/>
        <end position="1018"/>
    </location>
</feature>
<feature type="compositionally biased region" description="Polar residues" evidence="1">
    <location>
        <begin position="946"/>
        <end position="976"/>
    </location>
</feature>
<feature type="compositionally biased region" description="Polar residues" evidence="1">
    <location>
        <begin position="24"/>
        <end position="41"/>
    </location>
</feature>
<dbReference type="Proteomes" id="UP000293360">
    <property type="component" value="Unassembled WGS sequence"/>
</dbReference>
<comment type="caution">
    <text evidence="2">The sequence shown here is derived from an EMBL/GenBank/DDBJ whole genome shotgun (WGS) entry which is preliminary data.</text>
</comment>
<keyword evidence="3" id="KW-1185">Reference proteome</keyword>
<feature type="compositionally biased region" description="Low complexity" evidence="1">
    <location>
        <begin position="886"/>
        <end position="897"/>
    </location>
</feature>
<feature type="compositionally biased region" description="Basic and acidic residues" evidence="1">
    <location>
        <begin position="867"/>
        <end position="876"/>
    </location>
</feature>
<dbReference type="OrthoDB" id="5341904at2759"/>
<feature type="region of interest" description="Disordered" evidence="1">
    <location>
        <begin position="378"/>
        <end position="415"/>
    </location>
</feature>
<feature type="region of interest" description="Disordered" evidence="1">
    <location>
        <begin position="946"/>
        <end position="1018"/>
    </location>
</feature>
<feature type="compositionally biased region" description="Low complexity" evidence="1">
    <location>
        <begin position="155"/>
        <end position="171"/>
    </location>
</feature>
<feature type="compositionally biased region" description="Polar residues" evidence="1">
    <location>
        <begin position="335"/>
        <end position="353"/>
    </location>
</feature>
<feature type="compositionally biased region" description="Basic and acidic residues" evidence="1">
    <location>
        <begin position="838"/>
        <end position="848"/>
    </location>
</feature>
<evidence type="ECO:0000313" key="2">
    <source>
        <dbReference type="EMBL" id="RYO74028.1"/>
    </source>
</evidence>
<feature type="compositionally biased region" description="Polar residues" evidence="1">
    <location>
        <begin position="759"/>
        <end position="784"/>
    </location>
</feature>
<feature type="compositionally biased region" description="Polar residues" evidence="1">
    <location>
        <begin position="904"/>
        <end position="925"/>
    </location>
</feature>
<feature type="region of interest" description="Disordered" evidence="1">
    <location>
        <begin position="148"/>
        <end position="198"/>
    </location>
</feature>
<feature type="compositionally biased region" description="Polar residues" evidence="1">
    <location>
        <begin position="849"/>
        <end position="862"/>
    </location>
</feature>
<feature type="region of interest" description="Disordered" evidence="1">
    <location>
        <begin position="691"/>
        <end position="925"/>
    </location>
</feature>
<dbReference type="AlphaFoldDB" id="A0A4Q4SRM6"/>
<evidence type="ECO:0008006" key="4">
    <source>
        <dbReference type="Google" id="ProtNLM"/>
    </source>
</evidence>
<feature type="compositionally biased region" description="Low complexity" evidence="1">
    <location>
        <begin position="237"/>
        <end position="248"/>
    </location>
</feature>
<feature type="region of interest" description="Disordered" evidence="1">
    <location>
        <begin position="122"/>
        <end position="141"/>
    </location>
</feature>
<accession>A0A4Q4SRM6</accession>
<name>A0A4Q4SRM6_9PEZI</name>
<evidence type="ECO:0000313" key="3">
    <source>
        <dbReference type="Proteomes" id="UP000293360"/>
    </source>
</evidence>
<feature type="compositionally biased region" description="Basic and acidic residues" evidence="1">
    <location>
        <begin position="460"/>
        <end position="500"/>
    </location>
</feature>
<organism evidence="2 3">
    <name type="scientific">Monosporascus ibericus</name>
    <dbReference type="NCBI Taxonomy" id="155417"/>
    <lineage>
        <taxon>Eukaryota</taxon>
        <taxon>Fungi</taxon>
        <taxon>Dikarya</taxon>
        <taxon>Ascomycota</taxon>
        <taxon>Pezizomycotina</taxon>
        <taxon>Sordariomycetes</taxon>
        <taxon>Xylariomycetidae</taxon>
        <taxon>Xylariales</taxon>
        <taxon>Xylariales incertae sedis</taxon>
        <taxon>Monosporascus</taxon>
    </lineage>
</organism>
<feature type="region of interest" description="Disordered" evidence="1">
    <location>
        <begin position="332"/>
        <end position="363"/>
    </location>
</feature>
<dbReference type="EMBL" id="QJNU01001598">
    <property type="protein sequence ID" value="RYO74028.1"/>
    <property type="molecule type" value="Genomic_DNA"/>
</dbReference>
<evidence type="ECO:0000256" key="1">
    <source>
        <dbReference type="SAM" id="MobiDB-lite"/>
    </source>
</evidence>
<feature type="region of interest" description="Disordered" evidence="1">
    <location>
        <begin position="232"/>
        <end position="304"/>
    </location>
</feature>
<sequence length="1066" mass="116038">MGNSASTEAPKKGSKAAHKLSKPKTGNPTSISLLSPNGSSESTRRVPNTKALPLRPEHISPPEPEFLSGEEGRIWQAGQYRNDSSHASFSTKQGQFDDNGHIGLGLIWESASFLVPGAMGNSLSGQSPEGTATRLSRASSEVSLYTPMRRRSFLTTPGVATRTAAPATRVPSNPRTRNSLPSAPGRRASPEPPGVDSSAVLLAADNPAFIPRALTPSDADYKQTGAFKLGTLRITNGSPARSPAAGSASEDEKGRTVQSSSRAQAKSDYFEKRLMDDEAKILSRKSYSVPEGAPTRQGSLRSYSMTPWNHDNSCLTKAQTSHQNLQDDLMGQLSPGVTTPTPRSPQLQVTSKHTAAEDDLFEDEPREFFSVEVLDVRMDPSAKSHPSRPSPASDVRISTELSRADSGIGPSPVSEVSFKPLAKADSGYSSNVSLRSCSSRRHMLEQDTYSGGELNCPKSPLHDGRNKAEEPRSNRAGLEIRDDASRPSVPKEDHSTKSDAPRVTSPPSRRNRRLFRSLKKSKSSISEADDRGEDKVGAQIPAESKPGSTSLTASNSTLSIDIAARKQTGLQRFLSIARAPFTVNTTQTHPSKQTGIPPVPRDAQEKLHKRSGSFPKSLRTDVLRSERSKDTLGTILSVGSAEASGDGIERISPSRAENCNAPNTVIQQRYPNPSEVLGNTRASAVHDTASFAVRESNARKSMPQRVKSEDLGERTKLDSQRHPNEGSTRIDSENQRFEEHSLPAAGSESKADPVPPPTGTNLATPPTIRSLQSRSSTPKVTTEASAYATRFPTPAEPPPTTKSPPPVSMKTRNQGSVTYRPKYPPPGAPRLRSAPQLVHRESREEPSSHPRNTAATNSTPTSIAREPSLEKVRGHSFEQPQPFLHYEPSSSSPSYPEVDVRQWRVSSTQTGENRIPNQNFPPNNDIYQFKRSSFDYNGQYSISMYSTPSSRASSRANSFQDQALQSNPQPVRQGSSYDDHTGLPPRNDPYFSPIPQKIGHLYAPNSQSDHLKSQQLNQPARNISYVSRSHRRNRSLGSCDPHGNPLPYRVLHSYNSPAYRNAPIWG</sequence>
<feature type="compositionally biased region" description="Basic and acidic residues" evidence="1">
    <location>
        <begin position="706"/>
        <end position="741"/>
    </location>
</feature>
<proteinExistence type="predicted"/>